<evidence type="ECO:0000256" key="3">
    <source>
        <dbReference type="ARBA" id="ARBA00003485"/>
    </source>
</evidence>
<dbReference type="InterPro" id="IPR016037">
    <property type="entry name" value="DHQ_synth_AroB"/>
</dbReference>
<evidence type="ECO:0000256" key="8">
    <source>
        <dbReference type="ARBA" id="ARBA00023141"/>
    </source>
</evidence>
<dbReference type="CDD" id="cd08195">
    <property type="entry name" value="DHQS"/>
    <property type="match status" value="1"/>
</dbReference>
<dbReference type="InterPro" id="IPR056179">
    <property type="entry name" value="DHQS_C"/>
</dbReference>
<comment type="caution">
    <text evidence="14">The sequence shown here is derived from an EMBL/GenBank/DDBJ whole genome shotgun (WGS) entry which is preliminary data.</text>
</comment>
<evidence type="ECO:0000256" key="7">
    <source>
        <dbReference type="ARBA" id="ARBA00023027"/>
    </source>
</evidence>
<protein>
    <recommendedName>
        <fullName evidence="11">3-dehydroquinate synthase</fullName>
        <ecNumber evidence="11">4.2.3.4</ecNumber>
    </recommendedName>
</protein>
<dbReference type="InterPro" id="IPR030963">
    <property type="entry name" value="DHQ_synth_fam"/>
</dbReference>
<dbReference type="PIRSF" id="PIRSF001455">
    <property type="entry name" value="DHQ_synth"/>
    <property type="match status" value="1"/>
</dbReference>
<comment type="cofactor">
    <cofactor evidence="1">
        <name>NAD(+)</name>
        <dbReference type="ChEBI" id="CHEBI:57540"/>
    </cofactor>
</comment>
<evidence type="ECO:0000259" key="12">
    <source>
        <dbReference type="Pfam" id="PF01761"/>
    </source>
</evidence>
<dbReference type="Pfam" id="PF24621">
    <property type="entry name" value="DHQS_C"/>
    <property type="match status" value="1"/>
</dbReference>
<evidence type="ECO:0000256" key="6">
    <source>
        <dbReference type="ARBA" id="ARBA00022833"/>
    </source>
</evidence>
<comment type="function">
    <text evidence="3">Catalyzes the conversion of 3-deoxy-D-arabino-heptulosonate 7-phosphate (DAHP) to dehydroquinate (DHQ).</text>
</comment>
<dbReference type="SUPFAM" id="SSF56796">
    <property type="entry name" value="Dehydroquinate synthase-like"/>
    <property type="match status" value="1"/>
</dbReference>
<keyword evidence="4" id="KW-0479">Metal-binding</keyword>
<accession>A0ABV7HSV1</accession>
<dbReference type="NCBIfam" id="TIGR01357">
    <property type="entry name" value="aroB"/>
    <property type="match status" value="1"/>
</dbReference>
<name>A0ABV7HSV1_9GAMM</name>
<evidence type="ECO:0000256" key="4">
    <source>
        <dbReference type="ARBA" id="ARBA00022723"/>
    </source>
</evidence>
<reference evidence="15" key="1">
    <citation type="journal article" date="2019" name="Int. J. Syst. Evol. Microbiol.">
        <title>The Global Catalogue of Microorganisms (GCM) 10K type strain sequencing project: providing services to taxonomists for standard genome sequencing and annotation.</title>
        <authorList>
            <consortium name="The Broad Institute Genomics Platform"/>
            <consortium name="The Broad Institute Genome Sequencing Center for Infectious Disease"/>
            <person name="Wu L."/>
            <person name="Ma J."/>
        </authorList>
    </citation>
    <scope>NUCLEOTIDE SEQUENCE [LARGE SCALE GENOMIC DNA]</scope>
    <source>
        <strain evidence="15">KCTC 52141</strain>
    </source>
</reference>
<keyword evidence="10" id="KW-0170">Cobalt</keyword>
<organism evidence="14 15">
    <name type="scientific">Gilvimarinus japonicus</name>
    <dbReference type="NCBI Taxonomy" id="1796469"/>
    <lineage>
        <taxon>Bacteria</taxon>
        <taxon>Pseudomonadati</taxon>
        <taxon>Pseudomonadota</taxon>
        <taxon>Gammaproteobacteria</taxon>
        <taxon>Cellvibrionales</taxon>
        <taxon>Cellvibrionaceae</taxon>
        <taxon>Gilvimarinus</taxon>
    </lineage>
</organism>
<dbReference type="GO" id="GO:0003856">
    <property type="term" value="F:3-dehydroquinate synthase activity"/>
    <property type="evidence" value="ECO:0007669"/>
    <property type="project" value="UniProtKB-EC"/>
</dbReference>
<comment type="cofactor">
    <cofactor evidence="2">
        <name>Co(2+)</name>
        <dbReference type="ChEBI" id="CHEBI:48828"/>
    </cofactor>
</comment>
<dbReference type="Gene3D" id="3.40.50.1970">
    <property type="match status" value="1"/>
</dbReference>
<dbReference type="EC" id="4.2.3.4" evidence="11"/>
<dbReference type="PANTHER" id="PTHR43622:SF1">
    <property type="entry name" value="3-DEHYDROQUINATE SYNTHASE"/>
    <property type="match status" value="1"/>
</dbReference>
<keyword evidence="9 14" id="KW-0456">Lyase</keyword>
<evidence type="ECO:0000256" key="9">
    <source>
        <dbReference type="ARBA" id="ARBA00023239"/>
    </source>
</evidence>
<keyword evidence="6" id="KW-0862">Zinc</keyword>
<dbReference type="RefSeq" id="WP_382416437.1">
    <property type="nucleotide sequence ID" value="NZ_AP031500.1"/>
</dbReference>
<keyword evidence="5" id="KW-0547">Nucleotide-binding</keyword>
<dbReference type="EMBL" id="JBHRTL010000006">
    <property type="protein sequence ID" value="MFC3155635.1"/>
    <property type="molecule type" value="Genomic_DNA"/>
</dbReference>
<evidence type="ECO:0000256" key="5">
    <source>
        <dbReference type="ARBA" id="ARBA00022741"/>
    </source>
</evidence>
<keyword evidence="8" id="KW-0057">Aromatic amino acid biosynthesis</keyword>
<evidence type="ECO:0000313" key="14">
    <source>
        <dbReference type="EMBL" id="MFC3155635.1"/>
    </source>
</evidence>
<keyword evidence="7" id="KW-0520">NAD</keyword>
<proteinExistence type="predicted"/>
<feature type="domain" description="3-dehydroquinate synthase N-terminal" evidence="12">
    <location>
        <begin position="73"/>
        <end position="183"/>
    </location>
</feature>
<keyword evidence="15" id="KW-1185">Reference proteome</keyword>
<dbReference type="InterPro" id="IPR050071">
    <property type="entry name" value="Dehydroquinate_synthase"/>
</dbReference>
<evidence type="ECO:0000256" key="2">
    <source>
        <dbReference type="ARBA" id="ARBA00001941"/>
    </source>
</evidence>
<dbReference type="InterPro" id="IPR030960">
    <property type="entry name" value="DHQS/DOIS_N"/>
</dbReference>
<evidence type="ECO:0000259" key="13">
    <source>
        <dbReference type="Pfam" id="PF24621"/>
    </source>
</evidence>
<dbReference type="Proteomes" id="UP001595548">
    <property type="component" value="Unassembled WGS sequence"/>
</dbReference>
<evidence type="ECO:0000256" key="11">
    <source>
        <dbReference type="NCBIfam" id="TIGR01357"/>
    </source>
</evidence>
<keyword evidence="8" id="KW-0028">Amino-acid biosynthesis</keyword>
<dbReference type="Pfam" id="PF01761">
    <property type="entry name" value="DHQ_synthase"/>
    <property type="match status" value="1"/>
</dbReference>
<dbReference type="PANTHER" id="PTHR43622">
    <property type="entry name" value="3-DEHYDROQUINATE SYNTHASE"/>
    <property type="match status" value="1"/>
</dbReference>
<dbReference type="Gene3D" id="1.20.1090.10">
    <property type="entry name" value="Dehydroquinate synthase-like - alpha domain"/>
    <property type="match status" value="1"/>
</dbReference>
<evidence type="ECO:0000313" key="15">
    <source>
        <dbReference type="Proteomes" id="UP001595548"/>
    </source>
</evidence>
<gene>
    <name evidence="14" type="primary">aroB</name>
    <name evidence="14" type="ORF">ACFOEB_10525</name>
</gene>
<evidence type="ECO:0000256" key="10">
    <source>
        <dbReference type="ARBA" id="ARBA00023285"/>
    </source>
</evidence>
<feature type="domain" description="3-dehydroquinate synthase C-terminal" evidence="13">
    <location>
        <begin position="185"/>
        <end position="339"/>
    </location>
</feature>
<sequence>MKSDAKISVNLDGTPYPLYIGKDVIQRLPQYITDATKNKKVILIYDVFFENTVISILRKLLEQAGFDVLLHALQAGKGNKNINEALKVYSKLEEYNFARDSTLIALGGGVIGDMSGFIASTWLRGMNLVHIPTTLLAMVDSSVGGKTAINFRSTINGIGSYYHPILNLIDLNLVASLSERDYRSGLAEVIKCAIIHDKLFFDHLSQNKAKILSREPSYVTDFIERTIHIKIRHVQGDVKEGGKRLLLNYGHTLGHAIEISTVDKYGQEQLRHGEGVSIGIMAVAHIASRHLGIDSEIEYSLEKILKEYGLPVEVSSSLLGFDRDRLIRSCLDNVVKDKKRLDNKLRLILADSIGSADVYNDVPFSLIEETFNLIIKE</sequence>
<evidence type="ECO:0000256" key="1">
    <source>
        <dbReference type="ARBA" id="ARBA00001911"/>
    </source>
</evidence>